<dbReference type="PANTHER" id="PTHR45792:SF7">
    <property type="entry name" value="PUTATIVE (AFU_ORTHOLOGUE AFUA_6G02710)-RELATED"/>
    <property type="match status" value="1"/>
</dbReference>
<dbReference type="EC" id="3.1.1.116" evidence="14"/>
<feature type="region of interest" description="Disordered" evidence="15">
    <location>
        <begin position="600"/>
        <end position="620"/>
    </location>
</feature>
<evidence type="ECO:0000256" key="1">
    <source>
        <dbReference type="ARBA" id="ARBA00001913"/>
    </source>
</evidence>
<dbReference type="InterPro" id="IPR002921">
    <property type="entry name" value="Fungal_lipase-type"/>
</dbReference>
<reference evidence="17" key="1">
    <citation type="submission" date="2021-08" db="EMBL/GenBank/DDBJ databases">
        <title>Chromosome-Level Trichoderma cornu-damae using Hi-C Data.</title>
        <authorList>
            <person name="Kim C.S."/>
        </authorList>
    </citation>
    <scope>NUCLEOTIDE SEQUENCE</scope>
    <source>
        <strain evidence="17">KA19-0412C</strain>
    </source>
</reference>
<dbReference type="GO" id="GO:0005886">
    <property type="term" value="C:plasma membrane"/>
    <property type="evidence" value="ECO:0007669"/>
    <property type="project" value="UniProtKB-SubCell"/>
</dbReference>
<dbReference type="InterPro" id="IPR029058">
    <property type="entry name" value="AB_hydrolase_fold"/>
</dbReference>
<evidence type="ECO:0000256" key="12">
    <source>
        <dbReference type="ARBA" id="ARBA00023136"/>
    </source>
</evidence>
<dbReference type="EMBL" id="JAIWOZ010000003">
    <property type="protein sequence ID" value="KAH6607119.1"/>
    <property type="molecule type" value="Genomic_DNA"/>
</dbReference>
<dbReference type="Proteomes" id="UP000827724">
    <property type="component" value="Unassembled WGS sequence"/>
</dbReference>
<evidence type="ECO:0000256" key="3">
    <source>
        <dbReference type="ARBA" id="ARBA00022475"/>
    </source>
</evidence>
<keyword evidence="12" id="KW-0472">Membrane</keyword>
<evidence type="ECO:0000256" key="11">
    <source>
        <dbReference type="ARBA" id="ARBA00023098"/>
    </source>
</evidence>
<evidence type="ECO:0000256" key="7">
    <source>
        <dbReference type="ARBA" id="ARBA00022801"/>
    </source>
</evidence>
<evidence type="ECO:0000256" key="10">
    <source>
        <dbReference type="ARBA" id="ARBA00022989"/>
    </source>
</evidence>
<gene>
    <name evidence="17" type="ORF">Trco_003432</name>
</gene>
<name>A0A9P8TXA2_9HYPO</name>
<evidence type="ECO:0000256" key="13">
    <source>
        <dbReference type="ARBA" id="ARBA00024531"/>
    </source>
</evidence>
<evidence type="ECO:0000256" key="15">
    <source>
        <dbReference type="SAM" id="MobiDB-lite"/>
    </source>
</evidence>
<evidence type="ECO:0000256" key="8">
    <source>
        <dbReference type="ARBA" id="ARBA00022837"/>
    </source>
</evidence>
<keyword evidence="5" id="KW-0812">Transmembrane</keyword>
<feature type="region of interest" description="Disordered" evidence="15">
    <location>
        <begin position="437"/>
        <end position="489"/>
    </location>
</feature>
<dbReference type="GO" id="GO:0019369">
    <property type="term" value="P:arachidonate metabolic process"/>
    <property type="evidence" value="ECO:0007669"/>
    <property type="project" value="TreeGrafter"/>
</dbReference>
<keyword evidence="6" id="KW-0479">Metal-binding</keyword>
<dbReference type="PANTHER" id="PTHR45792">
    <property type="entry name" value="DIACYLGLYCEROL LIPASE HOMOLOG-RELATED"/>
    <property type="match status" value="1"/>
</dbReference>
<keyword evidence="3" id="KW-1003">Cell membrane</keyword>
<comment type="catalytic activity">
    <reaction evidence="13">
        <text>a 1,2-diacyl-sn-glycerol + H2O = a 2-acylglycerol + a fatty acid + H(+)</text>
        <dbReference type="Rhea" id="RHEA:33275"/>
        <dbReference type="ChEBI" id="CHEBI:15377"/>
        <dbReference type="ChEBI" id="CHEBI:15378"/>
        <dbReference type="ChEBI" id="CHEBI:17389"/>
        <dbReference type="ChEBI" id="CHEBI:17815"/>
        <dbReference type="ChEBI" id="CHEBI:28868"/>
        <dbReference type="EC" id="3.1.1.116"/>
    </reaction>
    <physiologicalReaction direction="left-to-right" evidence="13">
        <dbReference type="Rhea" id="RHEA:33276"/>
    </physiologicalReaction>
</comment>
<dbReference type="GO" id="GO:0046872">
    <property type="term" value="F:metal ion binding"/>
    <property type="evidence" value="ECO:0007669"/>
    <property type="project" value="UniProtKB-KW"/>
</dbReference>
<dbReference type="SUPFAM" id="SSF53474">
    <property type="entry name" value="alpha/beta-Hydrolases"/>
    <property type="match status" value="1"/>
</dbReference>
<dbReference type="Pfam" id="PF01764">
    <property type="entry name" value="Lipase_3"/>
    <property type="match status" value="1"/>
</dbReference>
<dbReference type="GO" id="GO:0046340">
    <property type="term" value="P:diacylglycerol catabolic process"/>
    <property type="evidence" value="ECO:0007669"/>
    <property type="project" value="TreeGrafter"/>
</dbReference>
<evidence type="ECO:0000256" key="14">
    <source>
        <dbReference type="ARBA" id="ARBA00026104"/>
    </source>
</evidence>
<comment type="caution">
    <text evidence="17">The sequence shown here is derived from an EMBL/GenBank/DDBJ whole genome shotgun (WGS) entry which is preliminary data.</text>
</comment>
<comment type="subcellular location">
    <subcellularLocation>
        <location evidence="2">Cell membrane</location>
        <topology evidence="2">Multi-pass membrane protein</topology>
    </subcellularLocation>
</comment>
<proteinExistence type="predicted"/>
<feature type="domain" description="Fungal lipase-type" evidence="16">
    <location>
        <begin position="771"/>
        <end position="869"/>
    </location>
</feature>
<keyword evidence="9" id="KW-0442">Lipid degradation</keyword>
<evidence type="ECO:0000256" key="9">
    <source>
        <dbReference type="ARBA" id="ARBA00022963"/>
    </source>
</evidence>
<feature type="region of interest" description="Disordered" evidence="15">
    <location>
        <begin position="376"/>
        <end position="410"/>
    </location>
</feature>
<keyword evidence="18" id="KW-1185">Reference proteome</keyword>
<sequence length="1094" mass="117441">MATDAVDASRRAQHRQGPTLLPSPVAQAVSLAARSTSLAIRIGSLVSNAGLDAARLTTLGGLELARGMIEGVMSRAARDVVEQSRTELAVQDAETVLERSLENLHYAVTKAVFWTSVSFRLTGTTISTASAGSRLLLSSLDQLFGSTDSSRAVASIVTLIRRELENPATGLQGERVGVIDLTLALSTLAYLQRACRKIAGEERRRQSCEEVIWDVVVLEDGDRVDIDEKVLGEIRGGYSSRNNDHLSSSPPGSPWAGTEDDEAVVARLKGQIMASLSPGTAVSVSNSVASVQTITVDVHGSRLLSLPTPPGAEVVETQTLLAASGSNLSYPPADQKDSSSAPSYRVVYKIHRNKKGTSSFRGEGEPKADAIEIMTDSHNSSSEETLAPGTPTITIPEDPSPPASPTMLPSTTITTITTTTTTTAAAANAAAAAAAASFASPSRPPASTEAKRRNKTQSHDFSKPTKSSSRKSNADSAKAIASRTSATSSKEPIYLKDLEAMANQKKQRASLHNPKSQDASGKSRHGRRTEGGVSSRTPDNKTALRHVLRGSGPSISDIWAKEAGTMDDYAGAKEKPRLRIKPPHGDAARDLRLASPASELAQRSPTEHHGVYLAPPSGGHRRNRSYATSIYSVGTNDSQSSLVLSSYYQKSAYNTSDALHALRRQGFVDGTFPEGHLLPNITRYMRFSSACYGSNFLKLTGISSETPSLGAWDGTHDDVRHFAHHTESQADNILLASFVDPQGGSDATGATGSGVPLVHYISLDHAAKAVVLACRGTMGFEDVLADLTCDYDRLVWRGKGYSVHKGIHASARRLLYGGDGRVLITLKEALREFPDYGLVLCGHSLGAGVTSLLGIMLSEPNPIGPGFVTSAEPYTIRPPPNEALVGVRLSDIRPPSGRRIHVYAYGPPGVMSSSLRKITRGLITTVVHGNDLVPHLSLGLLHDFQGVSLAFKHDENNTKSEIRQRIWSALQDNVSERWYAYRSASKVASSGGVSDEERWMLPALEHMRAGMKGKKLLPPGEVFALETQRVLRRDAFLLLDEEHIGRPAQRIVLKYVKDVEGRFGEVRFGTSMLTDHSPAKYEDALNKLRLGVSS</sequence>
<evidence type="ECO:0000256" key="4">
    <source>
        <dbReference type="ARBA" id="ARBA00022553"/>
    </source>
</evidence>
<comment type="cofactor">
    <cofactor evidence="1">
        <name>Ca(2+)</name>
        <dbReference type="ChEBI" id="CHEBI:29108"/>
    </cofactor>
</comment>
<keyword evidence="11" id="KW-0443">Lipid metabolism</keyword>
<evidence type="ECO:0000256" key="2">
    <source>
        <dbReference type="ARBA" id="ARBA00004651"/>
    </source>
</evidence>
<feature type="region of interest" description="Disordered" evidence="15">
    <location>
        <begin position="237"/>
        <end position="258"/>
    </location>
</feature>
<feature type="region of interest" description="Disordered" evidence="15">
    <location>
        <begin position="503"/>
        <end position="541"/>
    </location>
</feature>
<feature type="compositionally biased region" description="Polar residues" evidence="15">
    <location>
        <begin position="464"/>
        <end position="475"/>
    </location>
</feature>
<accession>A0A9P8TXA2</accession>
<keyword evidence="8" id="KW-0106">Calcium</keyword>
<keyword evidence="7" id="KW-0378">Hydrolase</keyword>
<dbReference type="GO" id="GO:0016298">
    <property type="term" value="F:lipase activity"/>
    <property type="evidence" value="ECO:0007669"/>
    <property type="project" value="TreeGrafter"/>
</dbReference>
<keyword evidence="4" id="KW-0597">Phosphoprotein</keyword>
<evidence type="ECO:0000256" key="6">
    <source>
        <dbReference type="ARBA" id="ARBA00022723"/>
    </source>
</evidence>
<dbReference type="OrthoDB" id="438440at2759"/>
<protein>
    <recommendedName>
        <fullName evidence="14">sn-1-specific diacylglycerol lipase</fullName>
        <ecNumber evidence="14">3.1.1.116</ecNumber>
    </recommendedName>
</protein>
<dbReference type="InterPro" id="IPR052214">
    <property type="entry name" value="DAG_Lipase-Related"/>
</dbReference>
<organism evidence="17 18">
    <name type="scientific">Trichoderma cornu-damae</name>
    <dbReference type="NCBI Taxonomy" id="654480"/>
    <lineage>
        <taxon>Eukaryota</taxon>
        <taxon>Fungi</taxon>
        <taxon>Dikarya</taxon>
        <taxon>Ascomycota</taxon>
        <taxon>Pezizomycotina</taxon>
        <taxon>Sordariomycetes</taxon>
        <taxon>Hypocreomycetidae</taxon>
        <taxon>Hypocreales</taxon>
        <taxon>Hypocreaceae</taxon>
        <taxon>Trichoderma</taxon>
    </lineage>
</organism>
<keyword evidence="10" id="KW-1133">Transmembrane helix</keyword>
<evidence type="ECO:0000313" key="17">
    <source>
        <dbReference type="EMBL" id="KAH6607119.1"/>
    </source>
</evidence>
<evidence type="ECO:0000313" key="18">
    <source>
        <dbReference type="Proteomes" id="UP000827724"/>
    </source>
</evidence>
<dbReference type="Gene3D" id="3.40.50.1820">
    <property type="entry name" value="alpha/beta hydrolase"/>
    <property type="match status" value="1"/>
</dbReference>
<dbReference type="AlphaFoldDB" id="A0A9P8TXA2"/>
<evidence type="ECO:0000256" key="5">
    <source>
        <dbReference type="ARBA" id="ARBA00022692"/>
    </source>
</evidence>
<dbReference type="CDD" id="cd00519">
    <property type="entry name" value="Lipase_3"/>
    <property type="match status" value="1"/>
</dbReference>
<feature type="compositionally biased region" description="Polar residues" evidence="15">
    <location>
        <begin position="239"/>
        <end position="250"/>
    </location>
</feature>
<evidence type="ECO:0000259" key="16">
    <source>
        <dbReference type="Pfam" id="PF01764"/>
    </source>
</evidence>